<comment type="similarity">
    <text evidence="1">Belongs to the DENND11 family.</text>
</comment>
<dbReference type="Proteomes" id="UP000827092">
    <property type="component" value="Unassembled WGS sequence"/>
</dbReference>
<organism evidence="6 7">
    <name type="scientific">Oedothorax gibbosus</name>
    <dbReference type="NCBI Taxonomy" id="931172"/>
    <lineage>
        <taxon>Eukaryota</taxon>
        <taxon>Metazoa</taxon>
        <taxon>Ecdysozoa</taxon>
        <taxon>Arthropoda</taxon>
        <taxon>Chelicerata</taxon>
        <taxon>Arachnida</taxon>
        <taxon>Araneae</taxon>
        <taxon>Araneomorphae</taxon>
        <taxon>Entelegynae</taxon>
        <taxon>Araneoidea</taxon>
        <taxon>Linyphiidae</taxon>
        <taxon>Erigoninae</taxon>
        <taxon>Oedothorax</taxon>
    </lineage>
</organism>
<dbReference type="PANTHER" id="PTHR31017">
    <property type="entry name" value="LATE SECRETORY PATHWAY PROTEIN AVL9-RELATED"/>
    <property type="match status" value="1"/>
</dbReference>
<dbReference type="Pfam" id="PF09804">
    <property type="entry name" value="DENND11"/>
    <property type="match status" value="1"/>
</dbReference>
<accession>A0AAV6U5I5</accession>
<feature type="domain" description="UDENN" evidence="5">
    <location>
        <begin position="65"/>
        <end position="456"/>
    </location>
</feature>
<name>A0AAV6U5I5_9ARAC</name>
<sequence length="456" mass="51987">MADSETVNDRTPLLERKESIGSLDSCDKLALRALENDDIQIKAIIDPENAKYGITNIIDVTEESDCMSPVEGNLPETPEPSDIVCIFTVAFDTRAGNIIEWYLPCDCNVEGIEFRAMASGSHRVQTDFIYFKRGKLFGLACFENMRVDNATERGARMKSVGVLALSYTSLHFHMNFLRKQVRLLLENPGSYSEMEEYYENHKGSYPTFDAFPDHSDTVSTKLWNNITPLMKITHPAGCFSQFLNFFGERIFVLWKLSLLKKRIIFFSPPPIGVVCYRVYCTISLTAHHNSEIGHVSAEPFFYVNIADLDHLGTEKVYVACTTEKIFQSKTSLFDLYVDNQNFISDTPVIQKLMSTSFSDRKKYEDLCSLQSQFSSIQGDVYVDSNETWFMRYFMNLNDKLFRKLLDVSRSDDKQWTIEHMLAVGLDPVNDRTFVMELADTYGIDIVPPADALCCSP</sequence>
<comment type="caution">
    <text evidence="6">The sequence shown here is derived from an EMBL/GenBank/DDBJ whole genome shotgun (WGS) entry which is preliminary data.</text>
</comment>
<proteinExistence type="inferred from homology"/>
<keyword evidence="3" id="KW-0344">Guanine-nucleotide releasing factor</keyword>
<keyword evidence="7" id="KW-1185">Reference proteome</keyword>
<evidence type="ECO:0000256" key="3">
    <source>
        <dbReference type="ARBA" id="ARBA00022658"/>
    </source>
</evidence>
<dbReference type="InterPro" id="IPR051731">
    <property type="entry name" value="DENND11/AVL9_GEFs"/>
</dbReference>
<dbReference type="PROSITE" id="PS50211">
    <property type="entry name" value="DENN"/>
    <property type="match status" value="1"/>
</dbReference>
<dbReference type="GO" id="GO:0005085">
    <property type="term" value="F:guanyl-nucleotide exchange factor activity"/>
    <property type="evidence" value="ECO:0007669"/>
    <property type="project" value="UniProtKB-KW"/>
</dbReference>
<dbReference type="InterPro" id="IPR037516">
    <property type="entry name" value="Tripartite_DENN"/>
</dbReference>
<dbReference type="PANTHER" id="PTHR31017:SF2">
    <property type="entry name" value="DENN DOMAIN-CONTAINING PROTEIN 11"/>
    <property type="match status" value="1"/>
</dbReference>
<protein>
    <recommendedName>
        <fullName evidence="2">DENN domain-containing protein 11</fullName>
    </recommendedName>
    <alternativeName>
        <fullName evidence="4">Protein LCHN</fullName>
    </alternativeName>
</protein>
<evidence type="ECO:0000256" key="1">
    <source>
        <dbReference type="ARBA" id="ARBA00007629"/>
    </source>
</evidence>
<evidence type="ECO:0000256" key="4">
    <source>
        <dbReference type="ARBA" id="ARBA00033400"/>
    </source>
</evidence>
<reference evidence="6 7" key="1">
    <citation type="journal article" date="2022" name="Nat. Ecol. Evol.">
        <title>A masculinizing supergene underlies an exaggerated male reproductive morph in a spider.</title>
        <authorList>
            <person name="Hendrickx F."/>
            <person name="De Corte Z."/>
            <person name="Sonet G."/>
            <person name="Van Belleghem S.M."/>
            <person name="Kostlbacher S."/>
            <person name="Vangestel C."/>
        </authorList>
    </citation>
    <scope>NUCLEOTIDE SEQUENCE [LARGE SCALE GENOMIC DNA]</scope>
    <source>
        <strain evidence="6">W744_W776</strain>
    </source>
</reference>
<dbReference type="GO" id="GO:0005737">
    <property type="term" value="C:cytoplasm"/>
    <property type="evidence" value="ECO:0007669"/>
    <property type="project" value="TreeGrafter"/>
</dbReference>
<evidence type="ECO:0000259" key="5">
    <source>
        <dbReference type="PROSITE" id="PS50211"/>
    </source>
</evidence>
<dbReference type="AlphaFoldDB" id="A0AAV6U5I5"/>
<evidence type="ECO:0000256" key="2">
    <source>
        <dbReference type="ARBA" id="ARBA00015743"/>
    </source>
</evidence>
<gene>
    <name evidence="6" type="ORF">JTE90_010100</name>
</gene>
<evidence type="ECO:0000313" key="6">
    <source>
        <dbReference type="EMBL" id="KAG8179071.1"/>
    </source>
</evidence>
<dbReference type="InterPro" id="IPR018626">
    <property type="entry name" value="LCHN/Anr2"/>
</dbReference>
<evidence type="ECO:0000313" key="7">
    <source>
        <dbReference type="Proteomes" id="UP000827092"/>
    </source>
</evidence>
<dbReference type="EMBL" id="JAFNEN010000651">
    <property type="protein sequence ID" value="KAG8179071.1"/>
    <property type="molecule type" value="Genomic_DNA"/>
</dbReference>